<proteinExistence type="predicted"/>
<dbReference type="Proteomes" id="UP000606786">
    <property type="component" value="Unassembled WGS sequence"/>
</dbReference>
<evidence type="ECO:0000313" key="3">
    <source>
        <dbReference type="Proteomes" id="UP000606786"/>
    </source>
</evidence>
<name>A0A811V3Z8_CERCA</name>
<reference evidence="2" key="1">
    <citation type="submission" date="2020-11" db="EMBL/GenBank/DDBJ databases">
        <authorList>
            <person name="Whitehead M."/>
        </authorList>
    </citation>
    <scope>NUCLEOTIDE SEQUENCE</scope>
    <source>
        <strain evidence="2">EGII</strain>
    </source>
</reference>
<dbReference type="AlphaFoldDB" id="A0A811V3Z8"/>
<feature type="non-terminal residue" evidence="2">
    <location>
        <position position="1"/>
    </location>
</feature>
<dbReference type="EMBL" id="CAJHJT010000034">
    <property type="protein sequence ID" value="CAD7005571.1"/>
    <property type="molecule type" value="Genomic_DNA"/>
</dbReference>
<gene>
    <name evidence="2" type="ORF">CCAP1982_LOCUS13931</name>
</gene>
<feature type="signal peptide" evidence="1">
    <location>
        <begin position="1"/>
        <end position="15"/>
    </location>
</feature>
<feature type="chain" id="PRO_5033053557" evidence="1">
    <location>
        <begin position="16"/>
        <end position="86"/>
    </location>
</feature>
<keyword evidence="1" id="KW-0732">Signal</keyword>
<keyword evidence="3" id="KW-1185">Reference proteome</keyword>
<comment type="caution">
    <text evidence="2">The sequence shown here is derived from an EMBL/GenBank/DDBJ whole genome shotgun (WGS) entry which is preliminary data.</text>
</comment>
<organism evidence="2 3">
    <name type="scientific">Ceratitis capitata</name>
    <name type="common">Mediterranean fruit fly</name>
    <name type="synonym">Tephritis capitata</name>
    <dbReference type="NCBI Taxonomy" id="7213"/>
    <lineage>
        <taxon>Eukaryota</taxon>
        <taxon>Metazoa</taxon>
        <taxon>Ecdysozoa</taxon>
        <taxon>Arthropoda</taxon>
        <taxon>Hexapoda</taxon>
        <taxon>Insecta</taxon>
        <taxon>Pterygota</taxon>
        <taxon>Neoptera</taxon>
        <taxon>Endopterygota</taxon>
        <taxon>Diptera</taxon>
        <taxon>Brachycera</taxon>
        <taxon>Muscomorpha</taxon>
        <taxon>Tephritoidea</taxon>
        <taxon>Tephritidae</taxon>
        <taxon>Ceratitis</taxon>
        <taxon>Ceratitis</taxon>
    </lineage>
</organism>
<evidence type="ECO:0000313" key="2">
    <source>
        <dbReference type="EMBL" id="CAD7005571.1"/>
    </source>
</evidence>
<evidence type="ECO:0000256" key="1">
    <source>
        <dbReference type="SAM" id="SignalP"/>
    </source>
</evidence>
<sequence length="86" mass="9404">PKLLLLLPLVHIAYSLQPCHTFLASEMKLSDIFMICLCQDKNANKYLFVGIGICIGAEAIWLGGGGGGHFTQSRLSWNCSLLDYCA</sequence>
<accession>A0A811V3Z8</accession>
<protein>
    <submittedName>
        <fullName evidence="2">(Mediterranean fruit fly) hypothetical protein</fullName>
    </submittedName>
</protein>